<gene>
    <name evidence="1" type="ORF">NCTC11432_05142</name>
</gene>
<dbReference type="Proteomes" id="UP000279227">
    <property type="component" value="Chromosome"/>
</dbReference>
<evidence type="ECO:0000313" key="1">
    <source>
        <dbReference type="EMBL" id="VEE12123.1"/>
    </source>
</evidence>
<name>A0A448BC29_CHRGE</name>
<dbReference type="InterPro" id="IPR010921">
    <property type="entry name" value="Trp_repressor/repl_initiator"/>
</dbReference>
<evidence type="ECO:0008006" key="3">
    <source>
        <dbReference type="Google" id="ProtNLM"/>
    </source>
</evidence>
<dbReference type="RefSeq" id="WP_002980760.1">
    <property type="nucleotide sequence ID" value="NZ_CP068486.1"/>
</dbReference>
<organism evidence="1 2">
    <name type="scientific">Chryseobacterium gleum</name>
    <name type="common">Flavobacterium gleum</name>
    <dbReference type="NCBI Taxonomy" id="250"/>
    <lineage>
        <taxon>Bacteria</taxon>
        <taxon>Pseudomonadati</taxon>
        <taxon>Bacteroidota</taxon>
        <taxon>Flavobacteriia</taxon>
        <taxon>Flavobacteriales</taxon>
        <taxon>Weeksellaceae</taxon>
        <taxon>Chryseobacterium group</taxon>
        <taxon>Chryseobacterium</taxon>
    </lineage>
</organism>
<reference evidence="1 2" key="1">
    <citation type="submission" date="2018-12" db="EMBL/GenBank/DDBJ databases">
        <authorList>
            <consortium name="Pathogen Informatics"/>
        </authorList>
    </citation>
    <scope>NUCLEOTIDE SEQUENCE [LARGE SCALE GENOMIC DNA]</scope>
    <source>
        <strain evidence="1 2">NCTC11432</strain>
    </source>
</reference>
<protein>
    <recommendedName>
        <fullName evidence="3">Transposase</fullName>
    </recommendedName>
</protein>
<dbReference type="STRING" id="525257.HMPREF0204_14663"/>
<dbReference type="KEGG" id="cgle:NCTC11432_05142"/>
<dbReference type="AlphaFoldDB" id="A0A448BC29"/>
<accession>A0A448BC29</accession>
<dbReference type="GeneID" id="93022981"/>
<proteinExistence type="predicted"/>
<dbReference type="GO" id="GO:0043565">
    <property type="term" value="F:sequence-specific DNA binding"/>
    <property type="evidence" value="ECO:0007669"/>
    <property type="project" value="InterPro"/>
</dbReference>
<dbReference type="EMBL" id="LR134289">
    <property type="protein sequence ID" value="VEE12123.1"/>
    <property type="molecule type" value="Genomic_DNA"/>
</dbReference>
<evidence type="ECO:0000313" key="2">
    <source>
        <dbReference type="Proteomes" id="UP000279227"/>
    </source>
</evidence>
<dbReference type="SUPFAM" id="SSF48295">
    <property type="entry name" value="TrpR-like"/>
    <property type="match status" value="1"/>
</dbReference>
<dbReference type="OrthoDB" id="1260127at2"/>
<sequence length="115" mass="13752">MDTKISKVNKTIPDYKRIYTDMIQKRYPHKKEECRTILEKNKLTTLDILKLNNIISDTHNCVACKSNQKHKSYDSETIIKILEYQKENKIANYQTAIYFNMSRNTITKWKKKYAV</sequence>